<dbReference type="SUPFAM" id="SSF161111">
    <property type="entry name" value="Cation efflux protein transmembrane domain-like"/>
    <property type="match status" value="1"/>
</dbReference>
<evidence type="ECO:0000256" key="1">
    <source>
        <dbReference type="ARBA" id="ARBA00004141"/>
    </source>
</evidence>
<keyword evidence="7 12" id="KW-1133">Transmembrane helix</keyword>
<evidence type="ECO:0000256" key="6">
    <source>
        <dbReference type="ARBA" id="ARBA00022692"/>
    </source>
</evidence>
<evidence type="ECO:0000256" key="8">
    <source>
        <dbReference type="ARBA" id="ARBA00023065"/>
    </source>
</evidence>
<dbReference type="RefSeq" id="XP_020074917.1">
    <property type="nucleotide sequence ID" value="XM_020221567.1"/>
</dbReference>
<evidence type="ECO:0000256" key="2">
    <source>
        <dbReference type="ARBA" id="ARBA00008873"/>
    </source>
</evidence>
<evidence type="ECO:0000259" key="13">
    <source>
        <dbReference type="Pfam" id="PF01545"/>
    </source>
</evidence>
<gene>
    <name evidence="14" type="ORF">HYPBUDRAFT_153477</name>
</gene>
<evidence type="ECO:0000313" key="15">
    <source>
        <dbReference type="Proteomes" id="UP000095085"/>
    </source>
</evidence>
<reference evidence="15" key="1">
    <citation type="submission" date="2016-05" db="EMBL/GenBank/DDBJ databases">
        <title>Comparative genomics of biotechnologically important yeasts.</title>
        <authorList>
            <consortium name="DOE Joint Genome Institute"/>
            <person name="Riley R."/>
            <person name="Haridas S."/>
            <person name="Wolfe K.H."/>
            <person name="Lopes M.R."/>
            <person name="Hittinger C.T."/>
            <person name="Goker M."/>
            <person name="Salamov A."/>
            <person name="Wisecaver J."/>
            <person name="Long T.M."/>
            <person name="Aerts A.L."/>
            <person name="Barry K."/>
            <person name="Choi C."/>
            <person name="Clum A."/>
            <person name="Coughlan A.Y."/>
            <person name="Deshpande S."/>
            <person name="Douglass A.P."/>
            <person name="Hanson S.J."/>
            <person name="Klenk H.-P."/>
            <person name="Labutti K."/>
            <person name="Lapidus A."/>
            <person name="Lindquist E."/>
            <person name="Lipzen A."/>
            <person name="Meier-Kolthoff J.P."/>
            <person name="Ohm R.A."/>
            <person name="Otillar R.P."/>
            <person name="Pangilinan J."/>
            <person name="Peng Y."/>
            <person name="Rokas A."/>
            <person name="Rosa C.A."/>
            <person name="Scheuner C."/>
            <person name="Sibirny A.A."/>
            <person name="Slot J.C."/>
            <person name="Stielow J.B."/>
            <person name="Sun H."/>
            <person name="Kurtzman C.P."/>
            <person name="Blackwell M."/>
            <person name="Grigoriev I.V."/>
            <person name="Jeffries T.W."/>
        </authorList>
    </citation>
    <scope>NUCLEOTIDE SEQUENCE [LARGE SCALE GENOMIC DNA]</scope>
    <source>
        <strain evidence="15">NRRL Y-1933</strain>
    </source>
</reference>
<keyword evidence="3" id="KW-0408">Iron</keyword>
<keyword evidence="5" id="KW-0410">Iron transport</keyword>
<proteinExistence type="inferred from homology"/>
<comment type="similarity">
    <text evidence="2">Belongs to the cation diffusion facilitator (CDF) transporter (TC 2.A.4) family. SLC30A subfamily.</text>
</comment>
<comment type="function">
    <text evidence="10">Mitochondrial metal transporter involved in mitochondrial iron accumulation.</text>
</comment>
<dbReference type="PANTHER" id="PTHR43840">
    <property type="entry name" value="MITOCHONDRIAL METAL TRANSPORTER 1-RELATED"/>
    <property type="match status" value="1"/>
</dbReference>
<dbReference type="InterPro" id="IPR050291">
    <property type="entry name" value="CDF_Transporter"/>
</dbReference>
<dbReference type="GeneID" id="30996116"/>
<keyword evidence="3" id="KW-0409">Iron storage</keyword>
<dbReference type="PANTHER" id="PTHR43840:SF15">
    <property type="entry name" value="MITOCHONDRIAL METAL TRANSPORTER 1-RELATED"/>
    <property type="match status" value="1"/>
</dbReference>
<dbReference type="EMBL" id="KV454543">
    <property type="protein sequence ID" value="ODV65850.1"/>
    <property type="molecule type" value="Genomic_DNA"/>
</dbReference>
<dbReference type="STRING" id="984485.A0A1E4RF28"/>
<evidence type="ECO:0000256" key="12">
    <source>
        <dbReference type="SAM" id="Phobius"/>
    </source>
</evidence>
<organism evidence="14 15">
    <name type="scientific">Hyphopichia burtonii NRRL Y-1933</name>
    <dbReference type="NCBI Taxonomy" id="984485"/>
    <lineage>
        <taxon>Eukaryota</taxon>
        <taxon>Fungi</taxon>
        <taxon>Dikarya</taxon>
        <taxon>Ascomycota</taxon>
        <taxon>Saccharomycotina</taxon>
        <taxon>Pichiomycetes</taxon>
        <taxon>Debaryomycetaceae</taxon>
        <taxon>Hyphopichia</taxon>
    </lineage>
</organism>
<accession>A0A1E4RF28</accession>
<evidence type="ECO:0000256" key="4">
    <source>
        <dbReference type="ARBA" id="ARBA00022448"/>
    </source>
</evidence>
<dbReference type="GO" id="GO:0005739">
    <property type="term" value="C:mitochondrion"/>
    <property type="evidence" value="ECO:0007669"/>
    <property type="project" value="UniProtKB-ARBA"/>
</dbReference>
<dbReference type="GO" id="GO:0016020">
    <property type="term" value="C:membrane"/>
    <property type="evidence" value="ECO:0007669"/>
    <property type="project" value="UniProtKB-SubCell"/>
</dbReference>
<dbReference type="Gene3D" id="1.20.1510.10">
    <property type="entry name" value="Cation efflux protein transmembrane domain"/>
    <property type="match status" value="1"/>
</dbReference>
<dbReference type="GO" id="GO:0006879">
    <property type="term" value="P:intracellular iron ion homeostasis"/>
    <property type="evidence" value="ECO:0007669"/>
    <property type="project" value="UniProtKB-KW"/>
</dbReference>
<evidence type="ECO:0000256" key="7">
    <source>
        <dbReference type="ARBA" id="ARBA00022989"/>
    </source>
</evidence>
<dbReference type="GO" id="GO:0006826">
    <property type="term" value="P:iron ion transport"/>
    <property type="evidence" value="ECO:0007669"/>
    <property type="project" value="UniProtKB-KW"/>
</dbReference>
<protein>
    <recommendedName>
        <fullName evidence="13">Cation efflux protein transmembrane domain-containing protein</fullName>
    </recommendedName>
</protein>
<dbReference type="Proteomes" id="UP000095085">
    <property type="component" value="Unassembled WGS sequence"/>
</dbReference>
<evidence type="ECO:0000256" key="5">
    <source>
        <dbReference type="ARBA" id="ARBA00022496"/>
    </source>
</evidence>
<dbReference type="InterPro" id="IPR058533">
    <property type="entry name" value="Cation_efflux_TM"/>
</dbReference>
<keyword evidence="6 12" id="KW-0812">Transmembrane</keyword>
<sequence length="510" mass="56431">MSLSSLYGNSLRVVHCQALTLPRVRLKSVTGDVNSHSILKLGGRNFLSRNFFVQDQPGGTRTSLSNTARFISSPLFYTPRPRARIKRVSSKEFSSYCLPLNQSSNKSHKEMSSHDHTHVKESDKTSHDHHHSHEGGGLFSHSHSHDLHQPNELLSTSKESFKSNPAVRITWIGLLVNVSMVITKGIGGIYFHSQSLIADAIHSVSDMVADFLTLATVNVAAKVGHSTHFPLGYGKIETVGSFLVSGVLIFAGVSVGWSSLLQIFEFALPHYIYEYASMIQIGHSHSHGGFSEAIGDQTHSHSHSQAPIDQPETYREVPNINAAWLAGGSIIVKELLYHKTMQIGLENNSKVLVANAWHHRVDSLTAFVALLTVTGGVLFNVAWLDSIGGLCVSLLIIRAGWGTFKSSWYELIDRGEAKDSEFYEKIKSIVDKEIEVIAKGNFKLDDLSVMSSGANTNIYIHLGTPHGENYNLPDLNKIESSLAHAIKKDDKFVRNIFILFKEQQQKQLDD</sequence>
<dbReference type="OrthoDB" id="435980at2759"/>
<keyword evidence="4" id="KW-0813">Transport</keyword>
<comment type="subcellular location">
    <subcellularLocation>
        <location evidence="1">Membrane</location>
        <topology evidence="1">Multi-pass membrane protein</topology>
    </subcellularLocation>
</comment>
<keyword evidence="15" id="KW-1185">Reference proteome</keyword>
<feature type="domain" description="Cation efflux protein transmembrane" evidence="13">
    <location>
        <begin position="315"/>
        <end position="412"/>
    </location>
</feature>
<evidence type="ECO:0000256" key="3">
    <source>
        <dbReference type="ARBA" id="ARBA00022434"/>
    </source>
</evidence>
<feature type="transmembrane region" description="Helical" evidence="12">
    <location>
        <begin position="242"/>
        <end position="264"/>
    </location>
</feature>
<dbReference type="Pfam" id="PF01545">
    <property type="entry name" value="Cation_efflux"/>
    <property type="match status" value="2"/>
</dbReference>
<feature type="domain" description="Cation efflux protein transmembrane" evidence="13">
    <location>
        <begin position="171"/>
        <end position="266"/>
    </location>
</feature>
<dbReference type="AlphaFoldDB" id="A0A1E4RF28"/>
<keyword evidence="9 12" id="KW-0472">Membrane</keyword>
<evidence type="ECO:0000256" key="11">
    <source>
        <dbReference type="SAM" id="MobiDB-lite"/>
    </source>
</evidence>
<dbReference type="InterPro" id="IPR027469">
    <property type="entry name" value="Cation_efflux_TMD_sf"/>
</dbReference>
<evidence type="ECO:0000256" key="10">
    <source>
        <dbReference type="ARBA" id="ARBA00055037"/>
    </source>
</evidence>
<evidence type="ECO:0000256" key="9">
    <source>
        <dbReference type="ARBA" id="ARBA00023136"/>
    </source>
</evidence>
<name>A0A1E4RF28_9ASCO</name>
<keyword evidence="8" id="KW-0406">Ion transport</keyword>
<feature type="compositionally biased region" description="Basic and acidic residues" evidence="11">
    <location>
        <begin position="107"/>
        <end position="134"/>
    </location>
</feature>
<dbReference type="GO" id="GO:0008324">
    <property type="term" value="F:monoatomic cation transmembrane transporter activity"/>
    <property type="evidence" value="ECO:0007669"/>
    <property type="project" value="InterPro"/>
</dbReference>
<feature type="region of interest" description="Disordered" evidence="11">
    <location>
        <begin position="101"/>
        <end position="146"/>
    </location>
</feature>
<dbReference type="FunFam" id="1.20.1510.10:FF:000013">
    <property type="entry name" value="Cation efflux family protein"/>
    <property type="match status" value="1"/>
</dbReference>
<evidence type="ECO:0000313" key="14">
    <source>
        <dbReference type="EMBL" id="ODV65850.1"/>
    </source>
</evidence>